<dbReference type="Proteomes" id="UP001168528">
    <property type="component" value="Unassembled WGS sequence"/>
</dbReference>
<dbReference type="PANTHER" id="PTHR33751">
    <property type="entry name" value="CBB3-TYPE CYTOCHROME C OXIDASE SUBUNIT FIXP"/>
    <property type="match status" value="1"/>
</dbReference>
<feature type="transmembrane region" description="Helical" evidence="6">
    <location>
        <begin position="44"/>
        <end position="68"/>
    </location>
</feature>
<dbReference type="EMBL" id="JAUKPO010000001">
    <property type="protein sequence ID" value="MDO1445408.1"/>
    <property type="molecule type" value="Genomic_DNA"/>
</dbReference>
<evidence type="ECO:0000256" key="1">
    <source>
        <dbReference type="ARBA" id="ARBA00022617"/>
    </source>
</evidence>
<keyword evidence="7" id="KW-0732">Signal</keyword>
<evidence type="ECO:0000256" key="6">
    <source>
        <dbReference type="SAM" id="Phobius"/>
    </source>
</evidence>
<gene>
    <name evidence="9" type="ORF">Q0590_04055</name>
</gene>
<dbReference type="PROSITE" id="PS51007">
    <property type="entry name" value="CYTC"/>
    <property type="match status" value="1"/>
</dbReference>
<feature type="region of interest" description="Disordered" evidence="5">
    <location>
        <begin position="279"/>
        <end position="308"/>
    </location>
</feature>
<dbReference type="RefSeq" id="WP_302036197.1">
    <property type="nucleotide sequence ID" value="NZ_JAUKPO010000001.1"/>
</dbReference>
<evidence type="ECO:0000313" key="9">
    <source>
        <dbReference type="EMBL" id="MDO1445408.1"/>
    </source>
</evidence>
<keyword evidence="6" id="KW-0472">Membrane</keyword>
<evidence type="ECO:0000256" key="4">
    <source>
        <dbReference type="PROSITE-ProRule" id="PRU00433"/>
    </source>
</evidence>
<feature type="compositionally biased region" description="Polar residues" evidence="5">
    <location>
        <begin position="296"/>
        <end position="308"/>
    </location>
</feature>
<feature type="transmembrane region" description="Helical" evidence="6">
    <location>
        <begin position="136"/>
        <end position="158"/>
    </location>
</feature>
<comment type="caution">
    <text evidence="9">The sequence shown here is derived from an EMBL/GenBank/DDBJ whole genome shotgun (WGS) entry which is preliminary data.</text>
</comment>
<dbReference type="InterPro" id="IPR038414">
    <property type="entry name" value="CcoP_N_sf"/>
</dbReference>
<evidence type="ECO:0000256" key="7">
    <source>
        <dbReference type="SAM" id="SignalP"/>
    </source>
</evidence>
<dbReference type="PANTHER" id="PTHR33751:SF1">
    <property type="entry name" value="CBB3-TYPE CYTOCHROME C OXIDASE SUBUNIT FIXP"/>
    <property type="match status" value="1"/>
</dbReference>
<evidence type="ECO:0000256" key="3">
    <source>
        <dbReference type="ARBA" id="ARBA00023004"/>
    </source>
</evidence>
<evidence type="ECO:0000313" key="10">
    <source>
        <dbReference type="Proteomes" id="UP001168528"/>
    </source>
</evidence>
<feature type="domain" description="Cytochrome c" evidence="8">
    <location>
        <begin position="199"/>
        <end position="278"/>
    </location>
</feature>
<keyword evidence="3 4" id="KW-0408">Iron</keyword>
<sequence length="308" mass="33496">MTTKCLKSNWKAVGLAALATCLHGNLFAQGSASSTQTGVSEQEILFLVVSGMLIFVSIAVLVVALYILQVMRIIMQKDTVTAPVEVIATESFWLTFKKKFITGDVLPVEQEGAVAMDHIYDGIQELDNHMPPWLKYTFYGTIAFAIIYCINFFSLGLVQTSEQEYVAEMAQAEKEVGEFRKLAAASIDENSAKQVTDEAALTSAKAIYSQNCSACHGAAGEGGVGPNLTDEYWIHGGSVKDVFKTIKYGIPQKGMIAWQQKLKPDEIQNVSSYILSLQGTKPANGKEPQGDRVVSAETTPESKTMSSL</sequence>
<keyword evidence="1 4" id="KW-0349">Heme</keyword>
<keyword evidence="6" id="KW-0812">Transmembrane</keyword>
<organism evidence="9 10">
    <name type="scientific">Rhodocytophaga aerolata</name>
    <dbReference type="NCBI Taxonomy" id="455078"/>
    <lineage>
        <taxon>Bacteria</taxon>
        <taxon>Pseudomonadati</taxon>
        <taxon>Bacteroidota</taxon>
        <taxon>Cytophagia</taxon>
        <taxon>Cytophagales</taxon>
        <taxon>Rhodocytophagaceae</taxon>
        <taxon>Rhodocytophaga</taxon>
    </lineage>
</organism>
<dbReference type="SUPFAM" id="SSF46626">
    <property type="entry name" value="Cytochrome c"/>
    <property type="match status" value="1"/>
</dbReference>
<accession>A0ABT8R2E2</accession>
<keyword evidence="6" id="KW-1133">Transmembrane helix</keyword>
<feature type="signal peptide" evidence="7">
    <location>
        <begin position="1"/>
        <end position="28"/>
    </location>
</feature>
<evidence type="ECO:0000259" key="8">
    <source>
        <dbReference type="PROSITE" id="PS51007"/>
    </source>
</evidence>
<dbReference type="Gene3D" id="6.10.280.130">
    <property type="match status" value="1"/>
</dbReference>
<dbReference type="InterPro" id="IPR050597">
    <property type="entry name" value="Cytochrome_c_Oxidase_Subunit"/>
</dbReference>
<evidence type="ECO:0000256" key="2">
    <source>
        <dbReference type="ARBA" id="ARBA00022723"/>
    </source>
</evidence>
<feature type="chain" id="PRO_5047374294" evidence="7">
    <location>
        <begin position="29"/>
        <end position="308"/>
    </location>
</feature>
<dbReference type="InterPro" id="IPR009056">
    <property type="entry name" value="Cyt_c-like_dom"/>
</dbReference>
<proteinExistence type="predicted"/>
<protein>
    <submittedName>
        <fullName evidence="9">C-type cytochrome</fullName>
    </submittedName>
</protein>
<keyword evidence="2 4" id="KW-0479">Metal-binding</keyword>
<dbReference type="Gene3D" id="1.10.760.10">
    <property type="entry name" value="Cytochrome c-like domain"/>
    <property type="match status" value="1"/>
</dbReference>
<dbReference type="Pfam" id="PF13442">
    <property type="entry name" value="Cytochrome_CBB3"/>
    <property type="match status" value="1"/>
</dbReference>
<keyword evidence="10" id="KW-1185">Reference proteome</keyword>
<dbReference type="Pfam" id="PF14715">
    <property type="entry name" value="FixP_N"/>
    <property type="match status" value="1"/>
</dbReference>
<dbReference type="InterPro" id="IPR036909">
    <property type="entry name" value="Cyt_c-like_dom_sf"/>
</dbReference>
<dbReference type="InterPro" id="IPR032858">
    <property type="entry name" value="CcoP_N"/>
</dbReference>
<reference evidence="9" key="1">
    <citation type="submission" date="2023-07" db="EMBL/GenBank/DDBJ databases">
        <title>The genome sequence of Rhodocytophaga aerolata KACC 12507.</title>
        <authorList>
            <person name="Zhang X."/>
        </authorList>
    </citation>
    <scope>NUCLEOTIDE SEQUENCE</scope>
    <source>
        <strain evidence="9">KACC 12507</strain>
    </source>
</reference>
<name>A0ABT8R2E2_9BACT</name>
<evidence type="ECO:0000256" key="5">
    <source>
        <dbReference type="SAM" id="MobiDB-lite"/>
    </source>
</evidence>